<gene>
    <name evidence="3" type="primary">LOC128311923</name>
</gene>
<feature type="compositionally biased region" description="Low complexity" evidence="1">
    <location>
        <begin position="289"/>
        <end position="300"/>
    </location>
</feature>
<dbReference type="Proteomes" id="UP001652583">
    <property type="component" value="Chromosome A1"/>
</dbReference>
<feature type="compositionally biased region" description="Pro residues" evidence="1">
    <location>
        <begin position="301"/>
        <end position="312"/>
    </location>
</feature>
<reference evidence="3" key="1">
    <citation type="submission" date="2025-08" db="UniProtKB">
        <authorList>
            <consortium name="RefSeq"/>
        </authorList>
    </citation>
    <scope>IDENTIFICATION</scope>
    <source>
        <tissue evidence="3">Blood</tissue>
    </source>
</reference>
<dbReference type="GeneID" id="128311923"/>
<feature type="compositionally biased region" description="Low complexity" evidence="1">
    <location>
        <begin position="205"/>
        <end position="214"/>
    </location>
</feature>
<proteinExistence type="predicted"/>
<keyword evidence="2" id="KW-1185">Reference proteome</keyword>
<evidence type="ECO:0000313" key="2">
    <source>
        <dbReference type="Proteomes" id="UP001652583"/>
    </source>
</evidence>
<feature type="compositionally biased region" description="Gly residues" evidence="1">
    <location>
        <begin position="90"/>
        <end position="104"/>
    </location>
</feature>
<feature type="compositionally biased region" description="Low complexity" evidence="1">
    <location>
        <begin position="150"/>
        <end position="164"/>
    </location>
</feature>
<feature type="region of interest" description="Disordered" evidence="1">
    <location>
        <begin position="345"/>
        <end position="368"/>
    </location>
</feature>
<evidence type="ECO:0000256" key="1">
    <source>
        <dbReference type="SAM" id="MobiDB-lite"/>
    </source>
</evidence>
<organism evidence="2 3">
    <name type="scientific">Acinonyx jubatus</name>
    <name type="common">Cheetah</name>
    <dbReference type="NCBI Taxonomy" id="32536"/>
    <lineage>
        <taxon>Eukaryota</taxon>
        <taxon>Metazoa</taxon>
        <taxon>Chordata</taxon>
        <taxon>Craniata</taxon>
        <taxon>Vertebrata</taxon>
        <taxon>Euteleostomi</taxon>
        <taxon>Mammalia</taxon>
        <taxon>Eutheria</taxon>
        <taxon>Laurasiatheria</taxon>
        <taxon>Carnivora</taxon>
        <taxon>Feliformia</taxon>
        <taxon>Felidae</taxon>
        <taxon>Felinae</taxon>
        <taxon>Acinonyx</taxon>
    </lineage>
</organism>
<feature type="region of interest" description="Disordered" evidence="1">
    <location>
        <begin position="129"/>
        <end position="325"/>
    </location>
</feature>
<name>A0ABM3NQ35_ACIJB</name>
<protein>
    <submittedName>
        <fullName evidence="3">Collagen alpha-1(I) chain-like</fullName>
    </submittedName>
</protein>
<sequence>MPLGQVCDQGGCTNLRPRLPIQMGLRRRRWCQVGVSARETRARPEDPADVGGDTVPRPRPRGAGVRHERAARTPGHPLASSRRRPRGASGARGAGGTRAEGRGAGPRPPLPSSQSFSQLHIYSALPVGVSASPSRLGRPPAPGGRRRADASGAGAAAGPSEPKGAGRGAPRGPGEPGPPHPDAARGRCRRRGGDGTAGRGRPRGRAGPPAASSRARTRGAGGSAREAHASPVRARAARYLPREQVRSESSAGSARRRRPRPAGGSIPAAGTVRPAGARGRETRGERSCAATAAAPAAAADPSPPAPLLPPRAPPRRLRSRPLAAGLGSVPVPVPAPAWPAAVPAVSPRGVGRGGCTSAATLASAPSGR</sequence>
<accession>A0ABM3NQ35</accession>
<dbReference type="RefSeq" id="XP_053061540.1">
    <property type="nucleotide sequence ID" value="XM_053205565.1"/>
</dbReference>
<feature type="compositionally biased region" description="Low complexity" evidence="1">
    <location>
        <begin position="261"/>
        <end position="277"/>
    </location>
</feature>
<evidence type="ECO:0000313" key="3">
    <source>
        <dbReference type="RefSeq" id="XP_053061540.1"/>
    </source>
</evidence>
<feature type="region of interest" description="Disordered" evidence="1">
    <location>
        <begin position="36"/>
        <end position="114"/>
    </location>
</feature>